<dbReference type="Pfam" id="PF00672">
    <property type="entry name" value="HAMP"/>
    <property type="match status" value="1"/>
</dbReference>
<evidence type="ECO:0000256" key="9">
    <source>
        <dbReference type="ARBA" id="ARBA00022777"/>
    </source>
</evidence>
<evidence type="ECO:0000313" key="15">
    <source>
        <dbReference type="Proteomes" id="UP000192727"/>
    </source>
</evidence>
<evidence type="ECO:0000256" key="12">
    <source>
        <dbReference type="ARBA" id="ARBA00023012"/>
    </source>
</evidence>
<dbReference type="PROSITE" id="PS50109">
    <property type="entry name" value="HIS_KIN"/>
    <property type="match status" value="1"/>
</dbReference>
<dbReference type="AlphaFoldDB" id="A0A1U9YR64"/>
<dbReference type="InterPro" id="IPR050351">
    <property type="entry name" value="BphY/WalK/GraS-like"/>
</dbReference>
<keyword evidence="10" id="KW-0067">ATP-binding</keyword>
<comment type="subcellular location">
    <subcellularLocation>
        <location evidence="2">Cell membrane</location>
        <topology evidence="2">Multi-pass membrane protein</topology>
    </subcellularLocation>
</comment>
<dbReference type="InterPro" id="IPR005467">
    <property type="entry name" value="His_kinase_dom"/>
</dbReference>
<dbReference type="GO" id="GO:0000156">
    <property type="term" value="F:phosphorelay response regulator activity"/>
    <property type="evidence" value="ECO:0007669"/>
    <property type="project" value="TreeGrafter"/>
</dbReference>
<reference evidence="14 15" key="1">
    <citation type="submission" date="2017-03" db="EMBL/GenBank/DDBJ databases">
        <title>Paenibacillus larvae genome sequencing.</title>
        <authorList>
            <person name="Dingman D.W."/>
        </authorList>
    </citation>
    <scope>NUCLEOTIDE SEQUENCE [LARGE SCALE GENOMIC DNA]</scope>
    <source>
        <strain evidence="14 15">SAG 10367</strain>
    </source>
</reference>
<dbReference type="InterPro" id="IPR036097">
    <property type="entry name" value="HisK_dim/P_sf"/>
</dbReference>
<dbReference type="Gene3D" id="6.10.340.10">
    <property type="match status" value="1"/>
</dbReference>
<evidence type="ECO:0000256" key="3">
    <source>
        <dbReference type="ARBA" id="ARBA00012438"/>
    </source>
</evidence>
<dbReference type="PROSITE" id="PS50885">
    <property type="entry name" value="HAMP"/>
    <property type="match status" value="1"/>
</dbReference>
<dbReference type="SMART" id="SM00387">
    <property type="entry name" value="HATPase_c"/>
    <property type="match status" value="1"/>
</dbReference>
<dbReference type="PRINTS" id="PR00344">
    <property type="entry name" value="BCTRLSENSOR"/>
</dbReference>
<evidence type="ECO:0000256" key="1">
    <source>
        <dbReference type="ARBA" id="ARBA00000085"/>
    </source>
</evidence>
<dbReference type="PANTHER" id="PTHR42878:SF3">
    <property type="entry name" value="HISTIDINE PROTEIN KINASE SAES"/>
    <property type="match status" value="1"/>
</dbReference>
<proteinExistence type="predicted"/>
<dbReference type="InterPro" id="IPR003661">
    <property type="entry name" value="HisK_dim/P_dom"/>
</dbReference>
<dbReference type="PANTHER" id="PTHR42878">
    <property type="entry name" value="TWO-COMPONENT HISTIDINE KINASE"/>
    <property type="match status" value="1"/>
</dbReference>
<protein>
    <recommendedName>
        <fullName evidence="3">histidine kinase</fullName>
        <ecNumber evidence="3">2.7.13.3</ecNumber>
    </recommendedName>
</protein>
<dbReference type="EMBL" id="CP020557">
    <property type="protein sequence ID" value="ARF69610.1"/>
    <property type="molecule type" value="Genomic_DNA"/>
</dbReference>
<name>A0A1U9YR64_9BACL</name>
<dbReference type="SUPFAM" id="SSF55785">
    <property type="entry name" value="PYP-like sensor domain (PAS domain)"/>
    <property type="match status" value="1"/>
</dbReference>
<dbReference type="SMART" id="SM00304">
    <property type="entry name" value="HAMP"/>
    <property type="match status" value="1"/>
</dbReference>
<dbReference type="GO" id="GO:0000155">
    <property type="term" value="F:phosphorelay sensor kinase activity"/>
    <property type="evidence" value="ECO:0007669"/>
    <property type="project" value="InterPro"/>
</dbReference>
<evidence type="ECO:0000256" key="8">
    <source>
        <dbReference type="ARBA" id="ARBA00022741"/>
    </source>
</evidence>
<evidence type="ECO:0000313" key="14">
    <source>
        <dbReference type="EMBL" id="ARF69610.1"/>
    </source>
</evidence>
<dbReference type="FunFam" id="1.10.287.130:FF:000001">
    <property type="entry name" value="Two-component sensor histidine kinase"/>
    <property type="match status" value="1"/>
</dbReference>
<evidence type="ECO:0000256" key="11">
    <source>
        <dbReference type="ARBA" id="ARBA00022989"/>
    </source>
</evidence>
<dbReference type="Pfam" id="PF08448">
    <property type="entry name" value="PAS_4"/>
    <property type="match status" value="1"/>
</dbReference>
<evidence type="ECO:0000256" key="4">
    <source>
        <dbReference type="ARBA" id="ARBA00022475"/>
    </source>
</evidence>
<evidence type="ECO:0000256" key="2">
    <source>
        <dbReference type="ARBA" id="ARBA00004651"/>
    </source>
</evidence>
<keyword evidence="7" id="KW-0812">Transmembrane</keyword>
<dbReference type="Pfam" id="PF18698">
    <property type="entry name" value="HisK_sensor"/>
    <property type="match status" value="1"/>
</dbReference>
<dbReference type="SUPFAM" id="SSF47384">
    <property type="entry name" value="Homodimeric domain of signal transducing histidine kinase"/>
    <property type="match status" value="1"/>
</dbReference>
<dbReference type="InterPro" id="IPR036890">
    <property type="entry name" value="HATPase_C_sf"/>
</dbReference>
<dbReference type="Gene3D" id="1.10.287.130">
    <property type="match status" value="1"/>
</dbReference>
<dbReference type="SUPFAM" id="SSF158472">
    <property type="entry name" value="HAMP domain-like"/>
    <property type="match status" value="1"/>
</dbReference>
<dbReference type="InterPro" id="IPR004358">
    <property type="entry name" value="Sig_transdc_His_kin-like_C"/>
</dbReference>
<accession>A0A1U9YR64</accession>
<organism evidence="14 15">
    <name type="scientific">Paenibacillus larvae subsp. pulvifaciens</name>
    <dbReference type="NCBI Taxonomy" id="1477"/>
    <lineage>
        <taxon>Bacteria</taxon>
        <taxon>Bacillati</taxon>
        <taxon>Bacillota</taxon>
        <taxon>Bacilli</taxon>
        <taxon>Bacillales</taxon>
        <taxon>Paenibacillaceae</taxon>
        <taxon>Paenibacillus</taxon>
    </lineage>
</organism>
<evidence type="ECO:0000256" key="5">
    <source>
        <dbReference type="ARBA" id="ARBA00022553"/>
    </source>
</evidence>
<dbReference type="Proteomes" id="UP000192727">
    <property type="component" value="Chromosome"/>
</dbReference>
<dbReference type="GO" id="GO:0030295">
    <property type="term" value="F:protein kinase activator activity"/>
    <property type="evidence" value="ECO:0007669"/>
    <property type="project" value="TreeGrafter"/>
</dbReference>
<evidence type="ECO:0000256" key="13">
    <source>
        <dbReference type="ARBA" id="ARBA00023136"/>
    </source>
</evidence>
<keyword evidence="12" id="KW-0902">Two-component regulatory system</keyword>
<dbReference type="FunFam" id="3.30.565.10:FF:000006">
    <property type="entry name" value="Sensor histidine kinase WalK"/>
    <property type="match status" value="1"/>
</dbReference>
<dbReference type="GO" id="GO:0007234">
    <property type="term" value="P:osmosensory signaling via phosphorelay pathway"/>
    <property type="evidence" value="ECO:0007669"/>
    <property type="project" value="TreeGrafter"/>
</dbReference>
<dbReference type="SUPFAM" id="SSF55874">
    <property type="entry name" value="ATPase domain of HSP90 chaperone/DNA topoisomerase II/histidine kinase"/>
    <property type="match status" value="1"/>
</dbReference>
<dbReference type="InterPro" id="IPR003660">
    <property type="entry name" value="HAMP_dom"/>
</dbReference>
<evidence type="ECO:0000256" key="6">
    <source>
        <dbReference type="ARBA" id="ARBA00022679"/>
    </source>
</evidence>
<dbReference type="InterPro" id="IPR041328">
    <property type="entry name" value="HisK_sensor"/>
</dbReference>
<dbReference type="SMART" id="SM00388">
    <property type="entry name" value="HisKA"/>
    <property type="match status" value="1"/>
</dbReference>
<dbReference type="Pfam" id="PF02518">
    <property type="entry name" value="HATPase_c"/>
    <property type="match status" value="1"/>
</dbReference>
<dbReference type="Pfam" id="PF00512">
    <property type="entry name" value="HisKA"/>
    <property type="match status" value="1"/>
</dbReference>
<dbReference type="Gene3D" id="3.30.565.10">
    <property type="entry name" value="Histidine kinase-like ATPase, C-terminal domain"/>
    <property type="match status" value="1"/>
</dbReference>
<sequence>MFIFRTVVGKLWLTIMALVAFVLLILGFFLVQFIQEYFYQATDQTDRLSKMAVEFADGASQHVHDKEYFEFANQLLGYQDASFIVVTKNMKELTLPENPNNKLASFHATDFFSEDELKQVFEGKKLLSKVPKHVNGRVATGSQYVAVAVPLKTPDGGAFILYQSLSTSEDTQQVVIRLFVYVAMIGFLMTTFFALFLFYRITQPLHRLRKAAAQISRGNYTTKVPIVSNDEIGELAKTFNRMGGQLEETIRALSHQKEQMSSVLRSMTDAVISLDADGNVMLTNPQGQKIIKDWGKIDWNRNASTAILDSDSQLSHPLTLPDPLQRLFDYVITEAKETFTKLHVQNEVWSVVMTPLYGQNQVVGAVAVLRDVTEEHRMDKLRKDFVANVSHELRTPLSMVQGYSEALIDDIAGTPDERKELAQVIHDESLRMGRLVKDLLDLAKMEAGHMSMTFRELDVNTLFQRIQRKFSGLAKEREIRLICELPEGNHLVIEGDEDRLEQVLTNLLDNAFRHTHPHMSVTLRAELSMYNQEEAVLIEVEDEGQGIPAEDVPYVFERFYKADKARTRGASGGTGLGLAIVKNIIDAHDGKVQVQSILGKGTTFSIFLPKYRPARED</sequence>
<comment type="catalytic activity">
    <reaction evidence="1">
        <text>ATP + protein L-histidine = ADP + protein N-phospho-L-histidine.</text>
        <dbReference type="EC" id="2.7.13.3"/>
    </reaction>
</comment>
<keyword evidence="6" id="KW-0808">Transferase</keyword>
<gene>
    <name evidence="14" type="ORF">B7C51_19955</name>
</gene>
<dbReference type="Gene3D" id="3.30.450.20">
    <property type="entry name" value="PAS domain"/>
    <property type="match status" value="1"/>
</dbReference>
<keyword evidence="5" id="KW-0597">Phosphoprotein</keyword>
<dbReference type="CDD" id="cd00075">
    <property type="entry name" value="HATPase"/>
    <property type="match status" value="1"/>
</dbReference>
<keyword evidence="9 14" id="KW-0418">Kinase</keyword>
<keyword evidence="11" id="KW-1133">Transmembrane helix</keyword>
<dbReference type="GO" id="GO:0005886">
    <property type="term" value="C:plasma membrane"/>
    <property type="evidence" value="ECO:0007669"/>
    <property type="project" value="UniProtKB-SubCell"/>
</dbReference>
<dbReference type="InterPro" id="IPR013656">
    <property type="entry name" value="PAS_4"/>
</dbReference>
<dbReference type="InterPro" id="IPR035965">
    <property type="entry name" value="PAS-like_dom_sf"/>
</dbReference>
<keyword evidence="13" id="KW-0472">Membrane</keyword>
<keyword evidence="4" id="KW-1003">Cell membrane</keyword>
<keyword evidence="8" id="KW-0547">Nucleotide-binding</keyword>
<dbReference type="GO" id="GO:0005524">
    <property type="term" value="F:ATP binding"/>
    <property type="evidence" value="ECO:0007669"/>
    <property type="project" value="UniProtKB-KW"/>
</dbReference>
<evidence type="ECO:0000256" key="7">
    <source>
        <dbReference type="ARBA" id="ARBA00022692"/>
    </source>
</evidence>
<evidence type="ECO:0000256" key="10">
    <source>
        <dbReference type="ARBA" id="ARBA00022840"/>
    </source>
</evidence>
<dbReference type="EC" id="2.7.13.3" evidence="3"/>
<dbReference type="CDD" id="cd00082">
    <property type="entry name" value="HisKA"/>
    <property type="match status" value="1"/>
</dbReference>
<dbReference type="CDD" id="cd06225">
    <property type="entry name" value="HAMP"/>
    <property type="match status" value="1"/>
</dbReference>
<dbReference type="InterPro" id="IPR003594">
    <property type="entry name" value="HATPase_dom"/>
</dbReference>